<feature type="transmembrane region" description="Helical" evidence="1">
    <location>
        <begin position="312"/>
        <end position="332"/>
    </location>
</feature>
<evidence type="ECO:0000313" key="3">
    <source>
        <dbReference type="EMBL" id="RZS36560.1"/>
    </source>
</evidence>
<reference evidence="3 4" key="1">
    <citation type="submission" date="2019-02" db="EMBL/GenBank/DDBJ databases">
        <title>Genomic Encyclopedia of Type Strains, Phase IV (KMG-IV): sequencing the most valuable type-strain genomes for metagenomic binning, comparative biology and taxonomic classification.</title>
        <authorList>
            <person name="Goeker M."/>
        </authorList>
    </citation>
    <scope>NUCLEOTIDE SEQUENCE [LARGE SCALE GENOMIC DNA]</scope>
    <source>
        <strain evidence="3 4">DSM 101727</strain>
    </source>
</reference>
<dbReference type="Proteomes" id="UP000294257">
    <property type="component" value="Unassembled WGS sequence"/>
</dbReference>
<feature type="transmembrane region" description="Helical" evidence="1">
    <location>
        <begin position="91"/>
        <end position="115"/>
    </location>
</feature>
<dbReference type="Pfam" id="PF02698">
    <property type="entry name" value="DUF218"/>
    <property type="match status" value="1"/>
</dbReference>
<evidence type="ECO:0000256" key="1">
    <source>
        <dbReference type="SAM" id="Phobius"/>
    </source>
</evidence>
<gene>
    <name evidence="3" type="ORF">EV193_107241</name>
</gene>
<comment type="caution">
    <text evidence="3">The sequence shown here is derived from an EMBL/GenBank/DDBJ whole genome shotgun (WGS) entry which is preliminary data.</text>
</comment>
<feature type="domain" description="DUF218" evidence="2">
    <location>
        <begin position="161"/>
        <end position="306"/>
    </location>
</feature>
<feature type="transmembrane region" description="Helical" evidence="1">
    <location>
        <begin position="122"/>
        <end position="149"/>
    </location>
</feature>
<proteinExistence type="predicted"/>
<keyword evidence="1" id="KW-1133">Transmembrane helix</keyword>
<feature type="transmembrane region" description="Helical" evidence="1">
    <location>
        <begin position="28"/>
        <end position="46"/>
    </location>
</feature>
<keyword evidence="1" id="KW-0812">Transmembrane</keyword>
<dbReference type="Gene3D" id="3.40.50.620">
    <property type="entry name" value="HUPs"/>
    <property type="match status" value="1"/>
</dbReference>
<dbReference type="PANTHER" id="PTHR30336">
    <property type="entry name" value="INNER MEMBRANE PROTEIN, PROBABLE PERMEASE"/>
    <property type="match status" value="1"/>
</dbReference>
<dbReference type="RefSeq" id="WP_130346032.1">
    <property type="nucleotide sequence ID" value="NZ_SGWQ01000007.1"/>
</dbReference>
<dbReference type="GO" id="GO:0005886">
    <property type="term" value="C:plasma membrane"/>
    <property type="evidence" value="ECO:0007669"/>
    <property type="project" value="TreeGrafter"/>
</dbReference>
<feature type="transmembrane region" description="Helical" evidence="1">
    <location>
        <begin position="53"/>
        <end position="79"/>
    </location>
</feature>
<dbReference type="OrthoDB" id="9782395at2"/>
<keyword evidence="1" id="KW-0472">Membrane</keyword>
<dbReference type="InterPro" id="IPR051599">
    <property type="entry name" value="Cell_Envelope_Assoc"/>
</dbReference>
<dbReference type="InterPro" id="IPR003848">
    <property type="entry name" value="DUF218"/>
</dbReference>
<dbReference type="PANTHER" id="PTHR30336:SF4">
    <property type="entry name" value="ENVELOPE BIOGENESIS FACTOR ELYC"/>
    <property type="match status" value="1"/>
</dbReference>
<dbReference type="EMBL" id="SGWQ01000007">
    <property type="protein sequence ID" value="RZS36560.1"/>
    <property type="molecule type" value="Genomic_DNA"/>
</dbReference>
<evidence type="ECO:0000259" key="2">
    <source>
        <dbReference type="Pfam" id="PF02698"/>
    </source>
</evidence>
<dbReference type="CDD" id="cd06259">
    <property type="entry name" value="YdcF-like"/>
    <property type="match status" value="1"/>
</dbReference>
<dbReference type="GO" id="GO:0043164">
    <property type="term" value="P:Gram-negative-bacterium-type cell wall biogenesis"/>
    <property type="evidence" value="ECO:0007669"/>
    <property type="project" value="TreeGrafter"/>
</dbReference>
<protein>
    <submittedName>
        <fullName evidence="3">Uncharacterized SAM-binding protein YcdF (DUF218 family)</fullName>
    </submittedName>
</protein>
<dbReference type="InterPro" id="IPR014729">
    <property type="entry name" value="Rossmann-like_a/b/a_fold"/>
</dbReference>
<dbReference type="AlphaFoldDB" id="A0A4Q7KKZ2"/>
<accession>A0A4Q7KKZ2</accession>
<evidence type="ECO:0000313" key="4">
    <source>
        <dbReference type="Proteomes" id="UP000294257"/>
    </source>
</evidence>
<keyword evidence="4" id="KW-1185">Reference proteome</keyword>
<sequence>MGLLIISALLLAVLLVRLYREPRRLSNGIYLLLFLLFFGMWLLTLVDFDTRNLVVSVLLAGSPLFVVVLAAFLVANGWILLRREGRRPANALTLITGLGIIGLIVVLAAVAVLALDTESVVLVVAAASVVMVASYIGFLFTAFLLYSVIYGRMPQRSRHGAIVVLGASVREGRVRPLLANRLDRAAELYRAERAAGGEPVLVTSGGQGADEPASEARVMADYLRSRGIPAGAVLEEGRSTSTRENVEFSAALLAERGVEGRVLVVTSNFHVLRAAILTRRSGMVADVRGARTARYYLPNALLREFVALLVQYWVPVGVSTLLVALVFPLLAWHTGAWS</sequence>
<organism evidence="3 4">
    <name type="scientific">Herbihabitans rhizosphaerae</name>
    <dbReference type="NCBI Taxonomy" id="1872711"/>
    <lineage>
        <taxon>Bacteria</taxon>
        <taxon>Bacillati</taxon>
        <taxon>Actinomycetota</taxon>
        <taxon>Actinomycetes</taxon>
        <taxon>Pseudonocardiales</taxon>
        <taxon>Pseudonocardiaceae</taxon>
        <taxon>Herbihabitans</taxon>
    </lineage>
</organism>
<name>A0A4Q7KKZ2_9PSEU</name>
<dbReference type="GO" id="GO:0000270">
    <property type="term" value="P:peptidoglycan metabolic process"/>
    <property type="evidence" value="ECO:0007669"/>
    <property type="project" value="TreeGrafter"/>
</dbReference>